<dbReference type="PATRIC" id="fig|693.5.peg.340"/>
<dbReference type="SMART" id="SM00267">
    <property type="entry name" value="GGDEF"/>
    <property type="match status" value="1"/>
</dbReference>
<dbReference type="Gene3D" id="3.30.70.270">
    <property type="match status" value="1"/>
</dbReference>
<feature type="transmembrane region" description="Helical" evidence="1">
    <location>
        <begin position="16"/>
        <end position="38"/>
    </location>
</feature>
<dbReference type="Pfam" id="PF00563">
    <property type="entry name" value="EAL"/>
    <property type="match status" value="1"/>
</dbReference>
<comment type="caution">
    <text evidence="4">The sequence shown here is derived from an EMBL/GenBank/DDBJ whole genome shotgun (WGS) entry which is preliminary data.</text>
</comment>
<evidence type="ECO:0000313" key="4">
    <source>
        <dbReference type="EMBL" id="KOO05529.1"/>
    </source>
</evidence>
<dbReference type="SMART" id="SM00052">
    <property type="entry name" value="EAL"/>
    <property type="match status" value="1"/>
</dbReference>
<feature type="domain" description="EAL" evidence="2">
    <location>
        <begin position="645"/>
        <end position="901"/>
    </location>
</feature>
<name>A0A0M0HU00_VIBNE</name>
<dbReference type="CDD" id="cd01948">
    <property type="entry name" value="EAL"/>
    <property type="match status" value="1"/>
</dbReference>
<dbReference type="InterPro" id="IPR043128">
    <property type="entry name" value="Rev_trsase/Diguanyl_cyclase"/>
</dbReference>
<dbReference type="SUPFAM" id="SSF141868">
    <property type="entry name" value="EAL domain-like"/>
    <property type="match status" value="1"/>
</dbReference>
<protein>
    <submittedName>
        <fullName evidence="4">Diguanylate cyclase</fullName>
    </submittedName>
</protein>
<evidence type="ECO:0000256" key="1">
    <source>
        <dbReference type="SAM" id="Phobius"/>
    </source>
</evidence>
<keyword evidence="1" id="KW-0472">Membrane</keyword>
<dbReference type="Pfam" id="PF00990">
    <property type="entry name" value="GGDEF"/>
    <property type="match status" value="1"/>
</dbReference>
<dbReference type="Proteomes" id="UP000037515">
    <property type="component" value="Unassembled WGS sequence"/>
</dbReference>
<proteinExistence type="predicted"/>
<dbReference type="PANTHER" id="PTHR44757">
    <property type="entry name" value="DIGUANYLATE CYCLASE DGCP"/>
    <property type="match status" value="1"/>
</dbReference>
<dbReference type="InterPro" id="IPR035965">
    <property type="entry name" value="PAS-like_dom_sf"/>
</dbReference>
<feature type="transmembrane region" description="Helical" evidence="1">
    <location>
        <begin position="273"/>
        <end position="296"/>
    </location>
</feature>
<dbReference type="Gene3D" id="3.20.20.450">
    <property type="entry name" value="EAL domain"/>
    <property type="match status" value="1"/>
</dbReference>
<dbReference type="STRING" id="693.AKJ17_01690"/>
<reference evidence="5" key="1">
    <citation type="submission" date="2015-08" db="EMBL/GenBank/DDBJ databases">
        <title>Vibrio galatheae sp. nov., a novel member of the Vibrionaceae family isolated from the Solomon Islands.</title>
        <authorList>
            <person name="Giubergia S."/>
            <person name="Machado H."/>
            <person name="Mateiu R.V."/>
            <person name="Gram L."/>
        </authorList>
    </citation>
    <scope>NUCLEOTIDE SEQUENCE [LARGE SCALE GENOMIC DNA]</scope>
    <source>
        <strain evidence="5">DSM 19584</strain>
    </source>
</reference>
<keyword evidence="5" id="KW-1185">Reference proteome</keyword>
<evidence type="ECO:0000259" key="3">
    <source>
        <dbReference type="PROSITE" id="PS50887"/>
    </source>
</evidence>
<dbReference type="OrthoDB" id="1316910at2"/>
<evidence type="ECO:0000313" key="5">
    <source>
        <dbReference type="Proteomes" id="UP000037515"/>
    </source>
</evidence>
<keyword evidence="1" id="KW-1133">Transmembrane helix</keyword>
<dbReference type="PANTHER" id="PTHR44757:SF2">
    <property type="entry name" value="BIOFILM ARCHITECTURE MAINTENANCE PROTEIN MBAA"/>
    <property type="match status" value="1"/>
</dbReference>
<dbReference type="InterPro" id="IPR000160">
    <property type="entry name" value="GGDEF_dom"/>
</dbReference>
<dbReference type="InterPro" id="IPR001633">
    <property type="entry name" value="EAL_dom"/>
</dbReference>
<dbReference type="Pfam" id="PF13426">
    <property type="entry name" value="PAS_9"/>
    <property type="match status" value="1"/>
</dbReference>
<dbReference type="PROSITE" id="PS50887">
    <property type="entry name" value="GGDEF"/>
    <property type="match status" value="1"/>
</dbReference>
<dbReference type="PROSITE" id="PS50883">
    <property type="entry name" value="EAL"/>
    <property type="match status" value="1"/>
</dbReference>
<accession>A0A0M0HU00</accession>
<organism evidence="4 5">
    <name type="scientific">Vibrio nereis</name>
    <dbReference type="NCBI Taxonomy" id="693"/>
    <lineage>
        <taxon>Bacteria</taxon>
        <taxon>Pseudomonadati</taxon>
        <taxon>Pseudomonadota</taxon>
        <taxon>Gammaproteobacteria</taxon>
        <taxon>Vibrionales</taxon>
        <taxon>Vibrionaceae</taxon>
        <taxon>Vibrio</taxon>
    </lineage>
</organism>
<dbReference type="NCBIfam" id="TIGR00229">
    <property type="entry name" value="sensory_box"/>
    <property type="match status" value="1"/>
</dbReference>
<dbReference type="InterPro" id="IPR029787">
    <property type="entry name" value="Nucleotide_cyclase"/>
</dbReference>
<sequence>MTGIRSINLKLQTKTALYFVLGLLGVILSSLFIVRYFFLVSLDSLEITELNTASQQASSVLNMMIREQEEHSYDWAYWDETHNLLIGGDVEAYRERNLMMESLDALKLDLMIFINLHDDVVDHLARDSDDYPNLVPHVINHPSVSDHINSMNQVLDAYRDSISGLIKVDEQIWSISVTPVRNSEGVSASSGWLIWGQHISARFPGDYASILIAKNELVPLSVLETGTEIVSNKMLKTSNTIVNWNQLKGLSGEPIVALRSEIERVHYAKGNLLFLYLLASVIFTTTIIAVATFLLFRKKVATRFSDLERDIDDLFTSYQLEGKFAGNQDEFERLTHMVQILADNTSITQDRLNDTLQKFDALYHNRSIAMVLVRNREIIDVNQMALGMLDYRKDQILHQPIDILCPDQGQPECQVDMMYREFNKGKKHFEACVLTRSGEHVDCQIETTLIKHEGEDALMLSIHDLREKRQQQQLIEDLSERDYLSSLSNRRAILEKVDHAITETANEFSFIYVTMPRLKMVSEVFGHQIFDAAIKYIASVFHGCFSQYSIGRISVNEFVVLVPNKSEYDEAVICAQKLIDELSSKKPILGVELDLSCQAVIVDPEITHEPLDYLLQAAIYAVQSNQTPARVGVVGSEMSEKAKTSSVICRELGASIREEQICAYYQPIVEAKTGEVNGFEALARWLHPTLGMISPAVFIPLTEQNNLEIELGESIILQTCRFIEQLNRQRKGSNHRPLTVHVNLSATHFYHSQLSAYLASAIAKYNVQPGQLVIEITESMLMGAEEEVISRMEEIKALGVQIALDDFGTGYSSFSTLCSFPFDIVKLDKSYIDQIENNDRAKTLVRNIAKMSQELGLTTVAEGVETASQARKIRNWNIEEIQGFHFYKPLPREEAMSIICE</sequence>
<gene>
    <name evidence="4" type="ORF">AKJ17_01690</name>
</gene>
<dbReference type="InterPro" id="IPR052155">
    <property type="entry name" value="Biofilm_reg_signaling"/>
</dbReference>
<dbReference type="SUPFAM" id="SSF55785">
    <property type="entry name" value="PYP-like sensor domain (PAS domain)"/>
    <property type="match status" value="1"/>
</dbReference>
<dbReference type="EMBL" id="LHPJ01000001">
    <property type="protein sequence ID" value="KOO05529.1"/>
    <property type="molecule type" value="Genomic_DNA"/>
</dbReference>
<dbReference type="RefSeq" id="WP_053394043.1">
    <property type="nucleotide sequence ID" value="NZ_LHPJ01000001.1"/>
</dbReference>
<dbReference type="Gene3D" id="3.30.450.20">
    <property type="entry name" value="PAS domain"/>
    <property type="match status" value="1"/>
</dbReference>
<evidence type="ECO:0000259" key="2">
    <source>
        <dbReference type="PROSITE" id="PS50883"/>
    </source>
</evidence>
<keyword evidence="1" id="KW-0812">Transmembrane</keyword>
<dbReference type="SUPFAM" id="SSF55073">
    <property type="entry name" value="Nucleotide cyclase"/>
    <property type="match status" value="1"/>
</dbReference>
<dbReference type="InterPro" id="IPR000014">
    <property type="entry name" value="PAS"/>
</dbReference>
<dbReference type="Pfam" id="PF05228">
    <property type="entry name" value="CHASE4"/>
    <property type="match status" value="1"/>
</dbReference>
<dbReference type="InterPro" id="IPR035919">
    <property type="entry name" value="EAL_sf"/>
</dbReference>
<dbReference type="AlphaFoldDB" id="A0A0M0HU00"/>
<dbReference type="InterPro" id="IPR007892">
    <property type="entry name" value="CHASE4"/>
</dbReference>
<feature type="domain" description="GGDEF" evidence="3">
    <location>
        <begin position="506"/>
        <end position="638"/>
    </location>
</feature>